<organism evidence="2 3">
    <name type="scientific">Streptosporangium fragile</name>
    <dbReference type="NCBI Taxonomy" id="46186"/>
    <lineage>
        <taxon>Bacteria</taxon>
        <taxon>Bacillati</taxon>
        <taxon>Actinomycetota</taxon>
        <taxon>Actinomycetes</taxon>
        <taxon>Streptosporangiales</taxon>
        <taxon>Streptosporangiaceae</taxon>
        <taxon>Streptosporangium</taxon>
    </lineage>
</organism>
<evidence type="ECO:0000256" key="1">
    <source>
        <dbReference type="SAM" id="MobiDB-lite"/>
    </source>
</evidence>
<evidence type="ECO:0000313" key="2">
    <source>
        <dbReference type="EMBL" id="GAA2891972.1"/>
    </source>
</evidence>
<gene>
    <name evidence="2" type="ORF">GCM10010517_56410</name>
</gene>
<protein>
    <submittedName>
        <fullName evidence="2">Uncharacterized protein</fullName>
    </submittedName>
</protein>
<reference evidence="2 3" key="1">
    <citation type="journal article" date="2019" name="Int. J. Syst. Evol. Microbiol.">
        <title>The Global Catalogue of Microorganisms (GCM) 10K type strain sequencing project: providing services to taxonomists for standard genome sequencing and annotation.</title>
        <authorList>
            <consortium name="The Broad Institute Genomics Platform"/>
            <consortium name="The Broad Institute Genome Sequencing Center for Infectious Disease"/>
            <person name="Wu L."/>
            <person name="Ma J."/>
        </authorList>
    </citation>
    <scope>NUCLEOTIDE SEQUENCE [LARGE SCALE GENOMIC DNA]</scope>
    <source>
        <strain evidence="2 3">JCM 6242</strain>
    </source>
</reference>
<keyword evidence="3" id="KW-1185">Reference proteome</keyword>
<dbReference type="Proteomes" id="UP001500831">
    <property type="component" value="Unassembled WGS sequence"/>
</dbReference>
<comment type="caution">
    <text evidence="2">The sequence shown here is derived from an EMBL/GenBank/DDBJ whole genome shotgun (WGS) entry which is preliminary data.</text>
</comment>
<accession>A0ABN3W6M0</accession>
<feature type="region of interest" description="Disordered" evidence="1">
    <location>
        <begin position="273"/>
        <end position="352"/>
    </location>
</feature>
<dbReference type="EMBL" id="BAAAVI010000048">
    <property type="protein sequence ID" value="GAA2891972.1"/>
    <property type="molecule type" value="Genomic_DNA"/>
</dbReference>
<name>A0ABN3W6M0_9ACTN</name>
<feature type="compositionally biased region" description="Gly residues" evidence="1">
    <location>
        <begin position="321"/>
        <end position="333"/>
    </location>
</feature>
<evidence type="ECO:0000313" key="3">
    <source>
        <dbReference type="Proteomes" id="UP001500831"/>
    </source>
</evidence>
<dbReference type="RefSeq" id="WP_344977925.1">
    <property type="nucleotide sequence ID" value="NZ_BAAAVI010000048.1"/>
</dbReference>
<feature type="compositionally biased region" description="Gly residues" evidence="1">
    <location>
        <begin position="305"/>
        <end position="314"/>
    </location>
</feature>
<sequence>MDRSNHWYGHSRIFARYCGVDERDVPRVRGFIQHGWNYLHGFPPDDHWCTPGYPRFVWSDVLRRRGWSMGRRGHCVIGSPWAYLLAMEPGLGRVPERQRAGTIWYPFHGWEKAAVRGDHAALVDEIRSVEPGPVTVCLYWLEYRDPAVRGWYERAGFRVVCHGDRGSRWDLRGRDFLRRQLVELRRHRRVASNRLGSALFYGASVGCDVAVYGDPMQLENERPEYGGTARRMRLWPELHGVEVDRAAAAEAARYELGFEHMRSPAELRHLFGWPAPGSAARHRPEGTGSREPGSREPGSRRAGAGKAGTGGRGVRGAVPEGNGGGRTGAGGAGTRRSGRKGAGTRRTGVEGT</sequence>
<proteinExistence type="predicted"/>